<sequence>MKTIAFDASNQPLTIALFDNQELISQFETNQVKNHSEQLLPGIDQLMQDAGWRPQDLERVIVSQGPGSYTGLRLAVTTAKTLAFTLGLELVGVSSLALLAANVALADAKDTLIIPLMDARNQNVYAGQYQWQGEHLVNIINDQHTPLKAMPSQIAAQQAVIYVGATPEMQAEILTQVPQAQFAADNLPHAANLVQLARTEPIITAVNAIHQFNPRYLRLTQAEANWQQQHPEAKRQDYVEKVK</sequence>
<dbReference type="STRING" id="1616.IV73_GL000465"/>
<dbReference type="InterPro" id="IPR043129">
    <property type="entry name" value="ATPase_NBD"/>
</dbReference>
<dbReference type="CDD" id="cd24032">
    <property type="entry name" value="ASKHA_NBD_TsaB"/>
    <property type="match status" value="1"/>
</dbReference>
<dbReference type="GO" id="GO:0005829">
    <property type="term" value="C:cytosol"/>
    <property type="evidence" value="ECO:0007669"/>
    <property type="project" value="TreeGrafter"/>
</dbReference>
<dbReference type="Pfam" id="PF00814">
    <property type="entry name" value="TsaD"/>
    <property type="match status" value="1"/>
</dbReference>
<dbReference type="NCBIfam" id="TIGR03725">
    <property type="entry name" value="T6A_YeaZ"/>
    <property type="match status" value="1"/>
</dbReference>
<dbReference type="PANTHER" id="PTHR11735:SF11">
    <property type="entry name" value="TRNA THREONYLCARBAMOYLADENOSINE BIOSYNTHESIS PROTEIN TSAB"/>
    <property type="match status" value="1"/>
</dbReference>
<dbReference type="RefSeq" id="WP_057754176.1">
    <property type="nucleotide sequence ID" value="NZ_JQBP01000002.1"/>
</dbReference>
<organism evidence="2 3">
    <name type="scientific">Weissella kandleri</name>
    <dbReference type="NCBI Taxonomy" id="1616"/>
    <lineage>
        <taxon>Bacteria</taxon>
        <taxon>Bacillati</taxon>
        <taxon>Bacillota</taxon>
        <taxon>Bacilli</taxon>
        <taxon>Lactobacillales</taxon>
        <taxon>Lactobacillaceae</taxon>
        <taxon>Weissella</taxon>
    </lineage>
</organism>
<evidence type="ECO:0000259" key="1">
    <source>
        <dbReference type="Pfam" id="PF00814"/>
    </source>
</evidence>
<evidence type="ECO:0000313" key="3">
    <source>
        <dbReference type="Proteomes" id="UP000051655"/>
    </source>
</evidence>
<dbReference type="Proteomes" id="UP000051655">
    <property type="component" value="Unassembled WGS sequence"/>
</dbReference>
<dbReference type="GO" id="GO:0002949">
    <property type="term" value="P:tRNA threonylcarbamoyladenosine modification"/>
    <property type="evidence" value="ECO:0007669"/>
    <property type="project" value="InterPro"/>
</dbReference>
<evidence type="ECO:0000313" key="2">
    <source>
        <dbReference type="EMBL" id="KRN75302.1"/>
    </source>
</evidence>
<accession>A0A0R2JHG3</accession>
<dbReference type="PATRIC" id="fig|1616.3.peg.481"/>
<name>A0A0R2JHG3_9LACO</name>
<dbReference type="AlphaFoldDB" id="A0A0R2JHG3"/>
<reference evidence="2 3" key="1">
    <citation type="journal article" date="2015" name="Genome Announc.">
        <title>Expanding the biotechnology potential of lactobacilli through comparative genomics of 213 strains and associated genera.</title>
        <authorList>
            <person name="Sun Z."/>
            <person name="Harris H.M."/>
            <person name="McCann A."/>
            <person name="Guo C."/>
            <person name="Argimon S."/>
            <person name="Zhang W."/>
            <person name="Yang X."/>
            <person name="Jeffery I.B."/>
            <person name="Cooney J.C."/>
            <person name="Kagawa T.F."/>
            <person name="Liu W."/>
            <person name="Song Y."/>
            <person name="Salvetti E."/>
            <person name="Wrobel A."/>
            <person name="Rasinkangas P."/>
            <person name="Parkhill J."/>
            <person name="Rea M.C."/>
            <person name="O'Sullivan O."/>
            <person name="Ritari J."/>
            <person name="Douillard F.P."/>
            <person name="Paul Ross R."/>
            <person name="Yang R."/>
            <person name="Briner A.E."/>
            <person name="Felis G.E."/>
            <person name="de Vos W.M."/>
            <person name="Barrangou R."/>
            <person name="Klaenhammer T.R."/>
            <person name="Caufield P.W."/>
            <person name="Cui Y."/>
            <person name="Zhang H."/>
            <person name="O'Toole P.W."/>
        </authorList>
    </citation>
    <scope>NUCLEOTIDE SEQUENCE [LARGE SCALE GENOMIC DNA]</scope>
    <source>
        <strain evidence="2 3">DSM 20593</strain>
    </source>
</reference>
<dbReference type="PANTHER" id="PTHR11735">
    <property type="entry name" value="TRNA N6-ADENOSINE THREONYLCARBAMOYLTRANSFERASE"/>
    <property type="match status" value="1"/>
</dbReference>
<protein>
    <recommendedName>
        <fullName evidence="1">Gcp-like domain-containing protein</fullName>
    </recommendedName>
</protein>
<proteinExistence type="predicted"/>
<dbReference type="OrthoDB" id="9784166at2"/>
<feature type="domain" description="Gcp-like" evidence="1">
    <location>
        <begin position="23"/>
        <end position="226"/>
    </location>
</feature>
<dbReference type="InterPro" id="IPR022496">
    <property type="entry name" value="T6A_TsaB"/>
</dbReference>
<gene>
    <name evidence="2" type="ORF">IV73_GL000465</name>
</gene>
<dbReference type="InterPro" id="IPR000905">
    <property type="entry name" value="Gcp-like_dom"/>
</dbReference>
<comment type="caution">
    <text evidence="2">The sequence shown here is derived from an EMBL/GenBank/DDBJ whole genome shotgun (WGS) entry which is preliminary data.</text>
</comment>
<keyword evidence="3" id="KW-1185">Reference proteome</keyword>
<dbReference type="EMBL" id="JQBP01000002">
    <property type="protein sequence ID" value="KRN75302.1"/>
    <property type="molecule type" value="Genomic_DNA"/>
</dbReference>
<dbReference type="SUPFAM" id="SSF53067">
    <property type="entry name" value="Actin-like ATPase domain"/>
    <property type="match status" value="2"/>
</dbReference>
<dbReference type="Gene3D" id="3.30.420.40">
    <property type="match status" value="2"/>
</dbReference>